<evidence type="ECO:0008006" key="4">
    <source>
        <dbReference type="Google" id="ProtNLM"/>
    </source>
</evidence>
<sequence>MKSILTRITFSLLSLFIYKGFSQNQITDIYSINFSDELTFPKWSPNGSKILCTDHHNSKLYIIDLKSEEVTMIKEKEGIGYMANWSADGDKIIYRDKPLNGYFSDSKAKSLSLTDGAVRNEININPQNTKVMNQKNKNLQIYINPETLQLEAKNTDTNVVRKISNEVGQYYHCLVSPSGNKVVVHEGSSIYLYHIYDKKKREYLGEGIATSWLKDDKGIITFEDKSSDGHNITASELYMISLKDKKKVQLTRTKDRIEMNADVSPDGKKIVFSDEKTGKLFVGNLKYRL</sequence>
<dbReference type="RefSeq" id="WP_343913317.1">
    <property type="nucleotide sequence ID" value="NZ_BAAAGE010000003.1"/>
</dbReference>
<dbReference type="EMBL" id="BAAAGE010000003">
    <property type="protein sequence ID" value="GAA0725987.1"/>
    <property type="molecule type" value="Genomic_DNA"/>
</dbReference>
<protein>
    <recommendedName>
        <fullName evidence="4">WD40-like Beta Propeller Repeat</fullName>
    </recommendedName>
</protein>
<reference evidence="2 3" key="1">
    <citation type="journal article" date="2019" name="Int. J. Syst. Evol. Microbiol.">
        <title>The Global Catalogue of Microorganisms (GCM) 10K type strain sequencing project: providing services to taxonomists for standard genome sequencing and annotation.</title>
        <authorList>
            <consortium name="The Broad Institute Genomics Platform"/>
            <consortium name="The Broad Institute Genome Sequencing Center for Infectious Disease"/>
            <person name="Wu L."/>
            <person name="Ma J."/>
        </authorList>
    </citation>
    <scope>NUCLEOTIDE SEQUENCE [LARGE SCALE GENOMIC DNA]</scope>
    <source>
        <strain evidence="2 3">JCM 15974</strain>
    </source>
</reference>
<dbReference type="Proteomes" id="UP001501758">
    <property type="component" value="Unassembled WGS sequence"/>
</dbReference>
<keyword evidence="3" id="KW-1185">Reference proteome</keyword>
<proteinExistence type="inferred from homology"/>
<dbReference type="Pfam" id="PF07676">
    <property type="entry name" value="PD40"/>
    <property type="match status" value="1"/>
</dbReference>
<evidence type="ECO:0000313" key="2">
    <source>
        <dbReference type="EMBL" id="GAA0725987.1"/>
    </source>
</evidence>
<accession>A0ABN1J1M1</accession>
<dbReference type="PANTHER" id="PTHR36842:SF1">
    <property type="entry name" value="PROTEIN TOLB"/>
    <property type="match status" value="1"/>
</dbReference>
<name>A0ABN1J1M1_9FLAO</name>
<dbReference type="SUPFAM" id="SSF69304">
    <property type="entry name" value="Tricorn protease N-terminal domain"/>
    <property type="match status" value="1"/>
</dbReference>
<comment type="similarity">
    <text evidence="1">Belongs to the TolB family.</text>
</comment>
<dbReference type="PANTHER" id="PTHR36842">
    <property type="entry name" value="PROTEIN TOLB HOMOLOG"/>
    <property type="match status" value="1"/>
</dbReference>
<gene>
    <name evidence="2" type="ORF">GCM10009430_32450</name>
</gene>
<dbReference type="InterPro" id="IPR011659">
    <property type="entry name" value="WD40"/>
</dbReference>
<dbReference type="InterPro" id="IPR011042">
    <property type="entry name" value="6-blade_b-propeller_TolB-like"/>
</dbReference>
<evidence type="ECO:0000313" key="3">
    <source>
        <dbReference type="Proteomes" id="UP001501758"/>
    </source>
</evidence>
<organism evidence="2 3">
    <name type="scientific">Aquimarina litoralis</name>
    <dbReference type="NCBI Taxonomy" id="584605"/>
    <lineage>
        <taxon>Bacteria</taxon>
        <taxon>Pseudomonadati</taxon>
        <taxon>Bacteroidota</taxon>
        <taxon>Flavobacteriia</taxon>
        <taxon>Flavobacteriales</taxon>
        <taxon>Flavobacteriaceae</taxon>
        <taxon>Aquimarina</taxon>
    </lineage>
</organism>
<evidence type="ECO:0000256" key="1">
    <source>
        <dbReference type="ARBA" id="ARBA00009820"/>
    </source>
</evidence>
<dbReference type="Gene3D" id="2.120.10.30">
    <property type="entry name" value="TolB, C-terminal domain"/>
    <property type="match status" value="2"/>
</dbReference>
<comment type="caution">
    <text evidence="2">The sequence shown here is derived from an EMBL/GenBank/DDBJ whole genome shotgun (WGS) entry which is preliminary data.</text>
</comment>